<comment type="caution">
    <text evidence="2">The sequence shown here is derived from an EMBL/GenBank/DDBJ whole genome shotgun (WGS) entry which is preliminary data.</text>
</comment>
<sequence length="56" mass="6316">MNLDMEDEEVHHVEVLTNVDELAEDIMSLDISHESDASNSMHDPKEPTPNASRLQV</sequence>
<dbReference type="EMBL" id="JAMZMK010000808">
    <property type="protein sequence ID" value="KAI7755816.1"/>
    <property type="molecule type" value="Genomic_DNA"/>
</dbReference>
<feature type="compositionally biased region" description="Basic and acidic residues" evidence="1">
    <location>
        <begin position="31"/>
        <end position="46"/>
    </location>
</feature>
<keyword evidence="3" id="KW-1185">Reference proteome</keyword>
<reference evidence="2" key="1">
    <citation type="submission" date="2022-06" db="EMBL/GenBank/DDBJ databases">
        <title>Uncovering the hologenomic basis of an extraordinary plant invasion.</title>
        <authorList>
            <person name="Bieker V.C."/>
            <person name="Martin M.D."/>
            <person name="Gilbert T."/>
            <person name="Hodgins K."/>
            <person name="Battlay P."/>
            <person name="Petersen B."/>
            <person name="Wilson J."/>
        </authorList>
    </citation>
    <scope>NUCLEOTIDE SEQUENCE</scope>
    <source>
        <strain evidence="2">AA19_3_7</strain>
        <tissue evidence="2">Leaf</tissue>
    </source>
</reference>
<accession>A0AAD5GXI0</accession>
<dbReference type="Proteomes" id="UP001206925">
    <property type="component" value="Unassembled WGS sequence"/>
</dbReference>
<evidence type="ECO:0000313" key="2">
    <source>
        <dbReference type="EMBL" id="KAI7755816.1"/>
    </source>
</evidence>
<evidence type="ECO:0000313" key="3">
    <source>
        <dbReference type="Proteomes" id="UP001206925"/>
    </source>
</evidence>
<evidence type="ECO:0000256" key="1">
    <source>
        <dbReference type="SAM" id="MobiDB-lite"/>
    </source>
</evidence>
<gene>
    <name evidence="2" type="ORF">M8C21_024007</name>
</gene>
<dbReference type="AlphaFoldDB" id="A0AAD5GXI0"/>
<protein>
    <submittedName>
        <fullName evidence="2">Uncharacterized protein</fullName>
    </submittedName>
</protein>
<name>A0AAD5GXI0_AMBAR</name>
<proteinExistence type="predicted"/>
<organism evidence="2 3">
    <name type="scientific">Ambrosia artemisiifolia</name>
    <name type="common">Common ragweed</name>
    <dbReference type="NCBI Taxonomy" id="4212"/>
    <lineage>
        <taxon>Eukaryota</taxon>
        <taxon>Viridiplantae</taxon>
        <taxon>Streptophyta</taxon>
        <taxon>Embryophyta</taxon>
        <taxon>Tracheophyta</taxon>
        <taxon>Spermatophyta</taxon>
        <taxon>Magnoliopsida</taxon>
        <taxon>eudicotyledons</taxon>
        <taxon>Gunneridae</taxon>
        <taxon>Pentapetalae</taxon>
        <taxon>asterids</taxon>
        <taxon>campanulids</taxon>
        <taxon>Asterales</taxon>
        <taxon>Asteraceae</taxon>
        <taxon>Asteroideae</taxon>
        <taxon>Heliantheae alliance</taxon>
        <taxon>Heliantheae</taxon>
        <taxon>Ambrosia</taxon>
    </lineage>
</organism>
<feature type="region of interest" description="Disordered" evidence="1">
    <location>
        <begin position="30"/>
        <end position="56"/>
    </location>
</feature>